<name>A0A6C0QUF9_9BACL</name>
<dbReference type="Proteomes" id="UP000464330">
    <property type="component" value="Chromosome"/>
</dbReference>
<reference evidence="1 2" key="1">
    <citation type="journal article" date="2020" name="Int. J. Med. Microbiol.">
        <title>Discovery of Paenibacillus larvae ERIC V: Phenotypic and genomic comparison to genotypes ERIC I-IV reveal different inventories of virulence factors which correlate with epidemiological prevalences of American Foulbrood.</title>
        <authorList>
            <person name="Beims H."/>
            <person name="Bunk B."/>
            <person name="Erler S."/>
            <person name="Mohr K.I."/>
            <person name="Sproer C."/>
            <person name="Pradella S."/>
            <person name="Gunther G."/>
            <person name="Rohde M."/>
            <person name="von der Ohe W."/>
            <person name="Steinert M."/>
        </authorList>
    </citation>
    <scope>NUCLEOTIDE SEQUENCE [LARGE SCALE GENOMIC DNA]</scope>
    <source>
        <strain evidence="1">Eric_V</strain>
    </source>
</reference>
<dbReference type="EMBL" id="CP019717">
    <property type="protein sequence ID" value="QHZ52385.1"/>
    <property type="molecule type" value="Genomic_DNA"/>
</dbReference>
<evidence type="ECO:0000313" key="2">
    <source>
        <dbReference type="Proteomes" id="UP000464330"/>
    </source>
</evidence>
<organism evidence="1 2">
    <name type="scientific">Paenibacillus larvae subsp. larvae</name>
    <dbReference type="NCBI Taxonomy" id="147375"/>
    <lineage>
        <taxon>Bacteria</taxon>
        <taxon>Bacillati</taxon>
        <taxon>Bacillota</taxon>
        <taxon>Bacilli</taxon>
        <taxon>Bacillales</taxon>
        <taxon>Paenibacillaceae</taxon>
        <taxon>Paenibacillus</taxon>
    </lineage>
</organism>
<dbReference type="InterPro" id="IPR027417">
    <property type="entry name" value="P-loop_NTPase"/>
</dbReference>
<gene>
    <name evidence="1" type="ORF">ERICV_03273</name>
</gene>
<protein>
    <submittedName>
        <fullName evidence="1">Putative type II secretion system protein E</fullName>
    </submittedName>
</protein>
<sequence>MIKQKEPRLFSLTEVLFLFRLVCYKNYMHFVTYDSLSTGHANSGRDMLSRLETMVLSGASLPIEVIRKQICSALDILIHLSRLRDGSRRVTEVNEIAGMRNGEIEMNPLFRFEEKGETEDGRVVGNLVSTGCKFIQTEKLKAAGLKLPACMMGKGGE</sequence>
<proteinExistence type="predicted"/>
<dbReference type="AlphaFoldDB" id="A0A6C0QUF9"/>
<evidence type="ECO:0000313" key="1">
    <source>
        <dbReference type="EMBL" id="QHZ52385.1"/>
    </source>
</evidence>
<accession>A0A6C0QUF9</accession>
<dbReference type="Gene3D" id="3.40.50.300">
    <property type="entry name" value="P-loop containing nucleotide triphosphate hydrolases"/>
    <property type="match status" value="1"/>
</dbReference>